<proteinExistence type="predicted"/>
<dbReference type="Pfam" id="PF01738">
    <property type="entry name" value="DLH"/>
    <property type="match status" value="1"/>
</dbReference>
<reference evidence="2" key="1">
    <citation type="journal article" date="2020" name="Stud. Mycol.">
        <title>101 Dothideomycetes genomes: a test case for predicting lifestyles and emergence of pathogens.</title>
        <authorList>
            <person name="Haridas S."/>
            <person name="Albert R."/>
            <person name="Binder M."/>
            <person name="Bloem J."/>
            <person name="Labutti K."/>
            <person name="Salamov A."/>
            <person name="Andreopoulos B."/>
            <person name="Baker S."/>
            <person name="Barry K."/>
            <person name="Bills G."/>
            <person name="Bluhm B."/>
            <person name="Cannon C."/>
            <person name="Castanera R."/>
            <person name="Culley D."/>
            <person name="Daum C."/>
            <person name="Ezra D."/>
            <person name="Gonzalez J."/>
            <person name="Henrissat B."/>
            <person name="Kuo A."/>
            <person name="Liang C."/>
            <person name="Lipzen A."/>
            <person name="Lutzoni F."/>
            <person name="Magnuson J."/>
            <person name="Mondo S."/>
            <person name="Nolan M."/>
            <person name="Ohm R."/>
            <person name="Pangilinan J."/>
            <person name="Park H.-J."/>
            <person name="Ramirez L."/>
            <person name="Alfaro M."/>
            <person name="Sun H."/>
            <person name="Tritt A."/>
            <person name="Yoshinaga Y."/>
            <person name="Zwiers L.-H."/>
            <person name="Turgeon B."/>
            <person name="Goodwin S."/>
            <person name="Spatafora J."/>
            <person name="Crous P."/>
            <person name="Grigoriev I."/>
        </authorList>
    </citation>
    <scope>NUCLEOTIDE SEQUENCE</scope>
    <source>
        <strain evidence="2">CBS 116435</strain>
    </source>
</reference>
<dbReference type="Gene3D" id="3.40.50.1820">
    <property type="entry name" value="alpha/beta hydrolase"/>
    <property type="match status" value="1"/>
</dbReference>
<dbReference type="InterPro" id="IPR029058">
    <property type="entry name" value="AB_hydrolase_fold"/>
</dbReference>
<dbReference type="Proteomes" id="UP000799441">
    <property type="component" value="Unassembled WGS sequence"/>
</dbReference>
<dbReference type="PANTHER" id="PTHR17630:SF105">
    <property type="entry name" value="DIENELACTONE HYDROLASE FAMILY PROTEIN (AFU_ORTHOLOGUE AFUA_4G08790)"/>
    <property type="match status" value="1"/>
</dbReference>
<evidence type="ECO:0000313" key="3">
    <source>
        <dbReference type="Proteomes" id="UP000799441"/>
    </source>
</evidence>
<dbReference type="PANTHER" id="PTHR17630">
    <property type="entry name" value="DIENELACTONE HYDROLASE"/>
    <property type="match status" value="1"/>
</dbReference>
<organism evidence="2 3">
    <name type="scientific">Polychaeton citri CBS 116435</name>
    <dbReference type="NCBI Taxonomy" id="1314669"/>
    <lineage>
        <taxon>Eukaryota</taxon>
        <taxon>Fungi</taxon>
        <taxon>Dikarya</taxon>
        <taxon>Ascomycota</taxon>
        <taxon>Pezizomycotina</taxon>
        <taxon>Dothideomycetes</taxon>
        <taxon>Dothideomycetidae</taxon>
        <taxon>Capnodiales</taxon>
        <taxon>Capnodiaceae</taxon>
        <taxon>Polychaeton</taxon>
    </lineage>
</organism>
<evidence type="ECO:0000313" key="2">
    <source>
        <dbReference type="EMBL" id="KAF2725800.1"/>
    </source>
</evidence>
<dbReference type="EMBL" id="MU003766">
    <property type="protein sequence ID" value="KAF2725800.1"/>
    <property type="molecule type" value="Genomic_DNA"/>
</dbReference>
<dbReference type="SUPFAM" id="SSF53474">
    <property type="entry name" value="alpha/beta-Hydrolases"/>
    <property type="match status" value="1"/>
</dbReference>
<protein>
    <recommendedName>
        <fullName evidence="1">Dienelactone hydrolase domain-containing protein</fullName>
    </recommendedName>
</protein>
<dbReference type="GO" id="GO:0016787">
    <property type="term" value="F:hydrolase activity"/>
    <property type="evidence" value="ECO:0007669"/>
    <property type="project" value="InterPro"/>
</dbReference>
<comment type="caution">
    <text evidence="2">The sequence shown here is derived from an EMBL/GenBank/DDBJ whole genome shotgun (WGS) entry which is preliminary data.</text>
</comment>
<evidence type="ECO:0000259" key="1">
    <source>
        <dbReference type="Pfam" id="PF01738"/>
    </source>
</evidence>
<dbReference type="AlphaFoldDB" id="A0A9P4QHD2"/>
<dbReference type="InterPro" id="IPR002925">
    <property type="entry name" value="Dienelactn_hydro"/>
</dbReference>
<accession>A0A9P4QHD2</accession>
<gene>
    <name evidence="2" type="ORF">K431DRAFT_280520</name>
</gene>
<keyword evidence="3" id="KW-1185">Reference proteome</keyword>
<feature type="domain" description="Dienelactone hydrolase" evidence="1">
    <location>
        <begin position="28"/>
        <end position="281"/>
    </location>
</feature>
<dbReference type="OrthoDB" id="17560at2759"/>
<name>A0A9P4QHD2_9PEZI</name>
<sequence>MVQLKQCCASGSLHTGTPTGRIEKVFGLDTYVAEPPCGNPKGVVVIVPDAFGIGLPNNRILADEYARTGNFKVYLPDFMDGFVLPLEVMLSLKALSATGFWNQVYKIGHMLYIMRWFFPLKYFLREAVCGPRVFHFFKSLRANEGATLPVGTAGFCWGGLYVTRLSADTVRTNDNRRLIDCGFVAHPSGLKYPDDIESIQLPYACAAAEDDMMMSSSQAKQTQEILEAKTVKQKTETGVEHEFVMYHGAHHGFAVRADENDKEEAEKGRKAGEQAVGWFSRWFEKPLPA</sequence>